<comment type="caution">
    <text evidence="5">The sequence shown here is derived from an EMBL/GenBank/DDBJ whole genome shotgun (WGS) entry which is preliminary data.</text>
</comment>
<dbReference type="PANTHER" id="PTHR43649:SF31">
    <property type="entry name" value="SN-GLYCEROL-3-PHOSPHATE-BINDING PERIPLASMIC PROTEIN UGPB"/>
    <property type="match status" value="1"/>
</dbReference>
<comment type="similarity">
    <text evidence="2">Belongs to the bacterial solute-binding protein 1 family.</text>
</comment>
<evidence type="ECO:0000256" key="1">
    <source>
        <dbReference type="ARBA" id="ARBA00004196"/>
    </source>
</evidence>
<keyword evidence="6" id="KW-1185">Reference proteome</keyword>
<dbReference type="PANTHER" id="PTHR43649">
    <property type="entry name" value="ARABINOSE-BINDING PROTEIN-RELATED"/>
    <property type="match status" value="1"/>
</dbReference>
<dbReference type="EMBL" id="BNAW01000003">
    <property type="protein sequence ID" value="GHF98881.1"/>
    <property type="molecule type" value="Genomic_DNA"/>
</dbReference>
<sequence>MTGAGVTVITAWIIEHQFTPPGGEARPSGTYDGEEYLQPILEMAREFERAHPEYAVRVEGHDPWTMAEEVARAAERGEAPDIAEYYATATQLAYDTYTPEGKPVFTSIERALGGRKEVLGERVLIDDIEPLARNFYTYQGDQFSVPMTATTPLLYSNMTILRKAGIDTPPRTWDELVTACEAVARLDEAPAYGAAWPNNGWIFQQALAQQGGLIANNGNGREARATVVDLASKEMISWVEWMRDLHAAGHYVYSEGAFWSAFETFARQDAVFALSSSKQSEEFVRSGEENGFEVTASPMPFNSSVPYVGSLVSGYSLFLRDGLDEAKRDGALAFIQHLIKPSSIIRWHRAHGFLPITNEAYDTLEGEGWFAANPHHRAASDQLRTSAQCAATSGALLGDFAGIQHAMTRAMKDVLLSGADPGPRFEQATEEAQRLLDEHNAACLRPVPSTPARLDVY</sequence>
<evidence type="ECO:0000313" key="6">
    <source>
        <dbReference type="Proteomes" id="UP000649955"/>
    </source>
</evidence>
<comment type="subcellular location">
    <subcellularLocation>
        <location evidence="1">Cell envelope</location>
    </subcellularLocation>
</comment>
<organism evidence="5 6">
    <name type="scientific">Amycolatopsis bullii</name>
    <dbReference type="NCBI Taxonomy" id="941987"/>
    <lineage>
        <taxon>Bacteria</taxon>
        <taxon>Bacillati</taxon>
        <taxon>Actinomycetota</taxon>
        <taxon>Actinomycetes</taxon>
        <taxon>Pseudonocardiales</taxon>
        <taxon>Pseudonocardiaceae</taxon>
        <taxon>Amycolatopsis</taxon>
    </lineage>
</organism>
<dbReference type="SUPFAM" id="SSF53850">
    <property type="entry name" value="Periplasmic binding protein-like II"/>
    <property type="match status" value="1"/>
</dbReference>
<dbReference type="InterPro" id="IPR006059">
    <property type="entry name" value="SBP"/>
</dbReference>
<name>A0ABQ3K0U6_9PSEU</name>
<evidence type="ECO:0000313" key="5">
    <source>
        <dbReference type="EMBL" id="GHF98881.1"/>
    </source>
</evidence>
<evidence type="ECO:0000256" key="2">
    <source>
        <dbReference type="ARBA" id="ARBA00008520"/>
    </source>
</evidence>
<accession>A0ABQ3K0U6</accession>
<evidence type="ECO:0000256" key="3">
    <source>
        <dbReference type="ARBA" id="ARBA00022448"/>
    </source>
</evidence>
<dbReference type="Pfam" id="PF13416">
    <property type="entry name" value="SBP_bac_8"/>
    <property type="match status" value="1"/>
</dbReference>
<keyword evidence="4" id="KW-0732">Signal</keyword>
<dbReference type="InterPro" id="IPR050490">
    <property type="entry name" value="Bact_solute-bd_prot1"/>
</dbReference>
<evidence type="ECO:0000256" key="4">
    <source>
        <dbReference type="ARBA" id="ARBA00022729"/>
    </source>
</evidence>
<dbReference type="Proteomes" id="UP000649955">
    <property type="component" value="Unassembled WGS sequence"/>
</dbReference>
<keyword evidence="3" id="KW-0813">Transport</keyword>
<gene>
    <name evidence="5" type="ORF">GCM10017567_12130</name>
</gene>
<dbReference type="Gene3D" id="3.40.190.10">
    <property type="entry name" value="Periplasmic binding protein-like II"/>
    <property type="match status" value="2"/>
</dbReference>
<reference evidence="6" key="1">
    <citation type="journal article" date="2019" name="Int. J. Syst. Evol. Microbiol.">
        <title>The Global Catalogue of Microorganisms (GCM) 10K type strain sequencing project: providing services to taxonomists for standard genome sequencing and annotation.</title>
        <authorList>
            <consortium name="The Broad Institute Genomics Platform"/>
            <consortium name="The Broad Institute Genome Sequencing Center for Infectious Disease"/>
            <person name="Wu L."/>
            <person name="Ma J."/>
        </authorList>
    </citation>
    <scope>NUCLEOTIDE SEQUENCE [LARGE SCALE GENOMIC DNA]</scope>
    <source>
        <strain evidence="6">CGMCC 4.7680</strain>
    </source>
</reference>
<proteinExistence type="inferred from homology"/>
<protein>
    <submittedName>
        <fullName evidence="5">ABC transporter substrate-binding protein</fullName>
    </submittedName>
</protein>
<dbReference type="RefSeq" id="WP_191307024.1">
    <property type="nucleotide sequence ID" value="NZ_BNAW01000003.1"/>
</dbReference>